<evidence type="ECO:0000256" key="4">
    <source>
        <dbReference type="ARBA" id="ARBA00023136"/>
    </source>
</evidence>
<feature type="transmembrane region" description="Helical" evidence="5">
    <location>
        <begin position="499"/>
        <end position="518"/>
    </location>
</feature>
<feature type="transmembrane region" description="Helical" evidence="5">
    <location>
        <begin position="195"/>
        <end position="213"/>
    </location>
</feature>
<evidence type="ECO:0000256" key="2">
    <source>
        <dbReference type="ARBA" id="ARBA00022692"/>
    </source>
</evidence>
<feature type="transmembrane region" description="Helical" evidence="5">
    <location>
        <begin position="12"/>
        <end position="28"/>
    </location>
</feature>
<organism evidence="8 9">
    <name type="scientific">Candidatus Gottesmanbacteria bacterium RIFCSPLOWO2_01_FULL_39_12b</name>
    <dbReference type="NCBI Taxonomy" id="1798388"/>
    <lineage>
        <taxon>Bacteria</taxon>
        <taxon>Candidatus Gottesmaniibacteriota</taxon>
    </lineage>
</organism>
<comment type="subcellular location">
    <subcellularLocation>
        <location evidence="1">Membrane</location>
        <topology evidence="1">Multi-pass membrane protein</topology>
    </subcellularLocation>
</comment>
<dbReference type="InterPro" id="IPR051533">
    <property type="entry name" value="WaaL-like"/>
</dbReference>
<feature type="transmembrane region" description="Helical" evidence="5">
    <location>
        <begin position="780"/>
        <end position="797"/>
    </location>
</feature>
<feature type="transmembrane region" description="Helical" evidence="5">
    <location>
        <begin position="136"/>
        <end position="155"/>
    </location>
</feature>
<name>A0A1F6APW7_9BACT</name>
<dbReference type="Pfam" id="PF13231">
    <property type="entry name" value="PMT_2"/>
    <property type="match status" value="1"/>
</dbReference>
<feature type="domain" description="Glycosyltransferase RgtA/B/C/D-like" evidence="7">
    <location>
        <begin position="644"/>
        <end position="797"/>
    </location>
</feature>
<evidence type="ECO:0000256" key="3">
    <source>
        <dbReference type="ARBA" id="ARBA00022989"/>
    </source>
</evidence>
<evidence type="ECO:0000313" key="8">
    <source>
        <dbReference type="EMBL" id="OGG26740.1"/>
    </source>
</evidence>
<evidence type="ECO:0000256" key="1">
    <source>
        <dbReference type="ARBA" id="ARBA00004141"/>
    </source>
</evidence>
<dbReference type="GO" id="GO:0016020">
    <property type="term" value="C:membrane"/>
    <property type="evidence" value="ECO:0007669"/>
    <property type="project" value="UniProtKB-SubCell"/>
</dbReference>
<gene>
    <name evidence="8" type="ORF">A2960_01035</name>
</gene>
<dbReference type="PANTHER" id="PTHR37422">
    <property type="entry name" value="TEICHURONIC ACID BIOSYNTHESIS PROTEIN TUAE"/>
    <property type="match status" value="1"/>
</dbReference>
<feature type="transmembrane region" description="Helical" evidence="5">
    <location>
        <begin position="270"/>
        <end position="287"/>
    </location>
</feature>
<feature type="transmembrane region" description="Helical" evidence="5">
    <location>
        <begin position="886"/>
        <end position="907"/>
    </location>
</feature>
<reference evidence="8 9" key="1">
    <citation type="journal article" date="2016" name="Nat. Commun.">
        <title>Thousands of microbial genomes shed light on interconnected biogeochemical processes in an aquifer system.</title>
        <authorList>
            <person name="Anantharaman K."/>
            <person name="Brown C.T."/>
            <person name="Hug L.A."/>
            <person name="Sharon I."/>
            <person name="Castelle C.J."/>
            <person name="Probst A.J."/>
            <person name="Thomas B.C."/>
            <person name="Singh A."/>
            <person name="Wilkins M.J."/>
            <person name="Karaoz U."/>
            <person name="Brodie E.L."/>
            <person name="Williams K.H."/>
            <person name="Hubbard S.S."/>
            <person name="Banfield J.F."/>
        </authorList>
    </citation>
    <scope>NUCLEOTIDE SEQUENCE [LARGE SCALE GENOMIC DNA]</scope>
</reference>
<proteinExistence type="predicted"/>
<feature type="transmembrane region" description="Helical" evidence="5">
    <location>
        <begin position="473"/>
        <end position="493"/>
    </location>
</feature>
<feature type="transmembrane region" description="Helical" evidence="5">
    <location>
        <begin position="862"/>
        <end position="880"/>
    </location>
</feature>
<dbReference type="InterPro" id="IPR007016">
    <property type="entry name" value="O-antigen_ligase-rel_domated"/>
</dbReference>
<evidence type="ECO:0000256" key="5">
    <source>
        <dbReference type="SAM" id="Phobius"/>
    </source>
</evidence>
<feature type="transmembrane region" description="Helical" evidence="5">
    <location>
        <begin position="647"/>
        <end position="665"/>
    </location>
</feature>
<evidence type="ECO:0000313" key="9">
    <source>
        <dbReference type="Proteomes" id="UP000176609"/>
    </source>
</evidence>
<feature type="transmembrane region" description="Helical" evidence="5">
    <location>
        <begin position="112"/>
        <end position="129"/>
    </location>
</feature>
<dbReference type="Proteomes" id="UP000176609">
    <property type="component" value="Unassembled WGS sequence"/>
</dbReference>
<dbReference type="PANTHER" id="PTHR37422:SF17">
    <property type="entry name" value="O-ANTIGEN LIGASE"/>
    <property type="match status" value="1"/>
</dbReference>
<sequence length="1051" mass="120974">MLKPFKWLDDNIISILAGFLLVFIPLYPKIPLFDILPGYIVRVRLEDFFVSFTVFLFIIWLIRKKVSLKNLPLISPLIAYLLVGLFSMVSAIFITQTIPYENLHISKMFLHYLRRIEYFSLLFIFYSGVKSLRTLKIYLGLMVVTITAIIIYGFGQKYLYWPAFSTMNREFSKGWVLYLTEHARVLSTFGGHYDLAAYIMIALIILWSIFFIIRNWLIKLIILIIISGSFWLLVLTASRISFIAYLIGVSVFFFFWVFRKGILWSMPRWFIIIFLSMFIMLSFGDLSERYSKLLRVGERLDRLRTAILTPKTSPPTERAIFLENNPRTALIEEIAAKSDKPPIPIRPLPSDVYKDIPLMLVPTATDSSSLSAIPRTYSRNAFIYDLSTAIRFDALWPQAIKGFQKNLLLGSGYSTLNKVQMSEFTEAESTDNDYLRSLGETGILGFITFFGTLLILLIYVLRRLFTISDPLIFSLSVALISFVTALLVNAALIDVFEASKVAFGFWGLIGLILAGINLTKKNENASSIPGIPDWRNFIRGIKSLPQKAVKSNFLIILLILVLAFVVRLHKINNPLADWHSFRQADTSSVTRNYVKNGINLLFPTYDDLSNIQSGKDNPRGLRFVEFPIYNVFSVFFDNILIGLNLEISGRLVSIFSTLLSIIFLFHIVKKNLGKKEAVLTSLLYAILPYNIYFTRVILPEPFFVMTTLGMIYFFDKWIEESFKLNQKELDLGKKLRITLKLIFALIFTSISLLVKPYSVFLFPPLFYLWLKGYKITIKSILGLTIFIILSVLPFILWRKWISHFPEGTPAYDWLFNGDEIRFKGAFFYWILAERLSKLILGYWGLPLFLFGIMTRPKKEGWLFYWWGLGLIAYIIVFATGNVRHDYYQIVTIPIIVIFMAKGISSLLEMTSHSLSKISAYTLIIVMIVLSEAFGWYQVRDFYNINHPEIVEAGNAVDKLTSDKALVIAPYFGDTAFLYQTKRAGWPIMQEPVNKMIDRGADYYVSVNFDDLTNSLISEANNPDPKKKKYKIIDQTTKYVIIQLVPDAFLRI</sequence>
<feature type="transmembrane region" description="Helical" evidence="5">
    <location>
        <begin position="552"/>
        <end position="569"/>
    </location>
</feature>
<feature type="transmembrane region" description="Helical" evidence="5">
    <location>
        <begin position="442"/>
        <end position="461"/>
    </location>
</feature>
<feature type="transmembrane region" description="Helical" evidence="5">
    <location>
        <begin position="919"/>
        <end position="938"/>
    </location>
</feature>
<protein>
    <submittedName>
        <fullName evidence="8">Uncharacterized protein</fullName>
    </submittedName>
</protein>
<feature type="transmembrane region" description="Helical" evidence="5">
    <location>
        <begin position="78"/>
        <end position="100"/>
    </location>
</feature>
<feature type="transmembrane region" description="Helical" evidence="5">
    <location>
        <begin position="242"/>
        <end position="258"/>
    </location>
</feature>
<keyword evidence="4 5" id="KW-0472">Membrane</keyword>
<evidence type="ECO:0000259" key="6">
    <source>
        <dbReference type="Pfam" id="PF04932"/>
    </source>
</evidence>
<dbReference type="InterPro" id="IPR038731">
    <property type="entry name" value="RgtA/B/C-like"/>
</dbReference>
<dbReference type="AlphaFoldDB" id="A0A1F6APW7"/>
<feature type="domain" description="O-antigen ligase-related" evidence="6">
    <location>
        <begin position="229"/>
        <end position="450"/>
    </location>
</feature>
<keyword evidence="2 5" id="KW-0812">Transmembrane</keyword>
<comment type="caution">
    <text evidence="8">The sequence shown here is derived from an EMBL/GenBank/DDBJ whole genome shotgun (WGS) entry which is preliminary data.</text>
</comment>
<feature type="transmembrane region" description="Helical" evidence="5">
    <location>
        <begin position="741"/>
        <end position="768"/>
    </location>
</feature>
<dbReference type="Pfam" id="PF04932">
    <property type="entry name" value="Wzy_C"/>
    <property type="match status" value="1"/>
</dbReference>
<evidence type="ECO:0000259" key="7">
    <source>
        <dbReference type="Pfam" id="PF13231"/>
    </source>
</evidence>
<dbReference type="EMBL" id="MFJR01000007">
    <property type="protein sequence ID" value="OGG26740.1"/>
    <property type="molecule type" value="Genomic_DNA"/>
</dbReference>
<feature type="transmembrane region" description="Helical" evidence="5">
    <location>
        <begin position="220"/>
        <end position="236"/>
    </location>
</feature>
<feature type="transmembrane region" description="Helical" evidence="5">
    <location>
        <begin position="826"/>
        <end position="850"/>
    </location>
</feature>
<feature type="transmembrane region" description="Helical" evidence="5">
    <location>
        <begin position="48"/>
        <end position="66"/>
    </location>
</feature>
<keyword evidence="3 5" id="KW-1133">Transmembrane helix</keyword>
<accession>A0A1F6APW7</accession>